<evidence type="ECO:0000259" key="4">
    <source>
        <dbReference type="SMART" id="SM01043"/>
    </source>
</evidence>
<dbReference type="Gene3D" id="3.40.50.300">
    <property type="entry name" value="P-loop containing nucleotide triphosphate hydrolases"/>
    <property type="match status" value="1"/>
</dbReference>
<comment type="caution">
    <text evidence="5">The sequence shown here is derived from an EMBL/GenBank/DDBJ whole genome shotgun (WGS) entry which is preliminary data.</text>
</comment>
<dbReference type="PANTHER" id="PTHR35807">
    <property type="entry name" value="TRANSCRIPTIONAL REGULATOR REDD-RELATED"/>
    <property type="match status" value="1"/>
</dbReference>
<dbReference type="InterPro" id="IPR002182">
    <property type="entry name" value="NB-ARC"/>
</dbReference>
<dbReference type="PANTHER" id="PTHR35807:SF1">
    <property type="entry name" value="TRANSCRIPTIONAL REGULATOR REDD"/>
    <property type="match status" value="1"/>
</dbReference>
<dbReference type="InterPro" id="IPR027417">
    <property type="entry name" value="P-loop_NTPase"/>
</dbReference>
<dbReference type="InterPro" id="IPR036388">
    <property type="entry name" value="WH-like_DNA-bd_sf"/>
</dbReference>
<dbReference type="InterPro" id="IPR019734">
    <property type="entry name" value="TPR_rpt"/>
</dbReference>
<evidence type="ECO:0000256" key="2">
    <source>
        <dbReference type="ARBA" id="ARBA00023163"/>
    </source>
</evidence>
<dbReference type="Pfam" id="PF13424">
    <property type="entry name" value="TPR_12"/>
    <property type="match status" value="3"/>
</dbReference>
<dbReference type="SMART" id="SM01043">
    <property type="entry name" value="BTAD"/>
    <property type="match status" value="1"/>
</dbReference>
<evidence type="ECO:0000313" key="5">
    <source>
        <dbReference type="EMBL" id="MFC5754353.1"/>
    </source>
</evidence>
<dbReference type="Pfam" id="PF03704">
    <property type="entry name" value="BTAD"/>
    <property type="match status" value="1"/>
</dbReference>
<dbReference type="SUPFAM" id="SSF46894">
    <property type="entry name" value="C-terminal effector domain of the bipartite response regulators"/>
    <property type="match status" value="1"/>
</dbReference>
<keyword evidence="6" id="KW-1185">Reference proteome</keyword>
<dbReference type="EMBL" id="JBHSON010000149">
    <property type="protein sequence ID" value="MFC5754353.1"/>
    <property type="molecule type" value="Genomic_DNA"/>
</dbReference>
<evidence type="ECO:0000256" key="3">
    <source>
        <dbReference type="SAM" id="MobiDB-lite"/>
    </source>
</evidence>
<feature type="domain" description="Bacterial transcriptional activator" evidence="4">
    <location>
        <begin position="98"/>
        <end position="242"/>
    </location>
</feature>
<keyword evidence="2" id="KW-0804">Transcription</keyword>
<reference evidence="6" key="1">
    <citation type="journal article" date="2019" name="Int. J. Syst. Evol. Microbiol.">
        <title>The Global Catalogue of Microorganisms (GCM) 10K type strain sequencing project: providing services to taxonomists for standard genome sequencing and annotation.</title>
        <authorList>
            <consortium name="The Broad Institute Genomics Platform"/>
            <consortium name="The Broad Institute Genome Sequencing Center for Infectious Disease"/>
            <person name="Wu L."/>
            <person name="Ma J."/>
        </authorList>
    </citation>
    <scope>NUCLEOTIDE SEQUENCE [LARGE SCALE GENOMIC DNA]</scope>
    <source>
        <strain evidence="6">KCTC 42087</strain>
    </source>
</reference>
<dbReference type="Pfam" id="PF00931">
    <property type="entry name" value="NB-ARC"/>
    <property type="match status" value="1"/>
</dbReference>
<dbReference type="RefSeq" id="WP_378292359.1">
    <property type="nucleotide sequence ID" value="NZ_JBHSON010000149.1"/>
</dbReference>
<dbReference type="SMART" id="SM00028">
    <property type="entry name" value="TPR"/>
    <property type="match status" value="8"/>
</dbReference>
<dbReference type="InterPro" id="IPR051677">
    <property type="entry name" value="AfsR-DnrI-RedD_regulator"/>
</dbReference>
<dbReference type="CDD" id="cd15831">
    <property type="entry name" value="BTAD"/>
    <property type="match status" value="1"/>
</dbReference>
<dbReference type="Proteomes" id="UP001596074">
    <property type="component" value="Unassembled WGS sequence"/>
</dbReference>
<dbReference type="Gene3D" id="1.25.40.10">
    <property type="entry name" value="Tetratricopeptide repeat domain"/>
    <property type="match status" value="3"/>
</dbReference>
<dbReference type="SUPFAM" id="SSF52540">
    <property type="entry name" value="P-loop containing nucleoside triphosphate hydrolases"/>
    <property type="match status" value="1"/>
</dbReference>
<dbReference type="InterPro" id="IPR011990">
    <property type="entry name" value="TPR-like_helical_dom_sf"/>
</dbReference>
<dbReference type="InterPro" id="IPR016032">
    <property type="entry name" value="Sig_transdc_resp-reg_C-effctor"/>
</dbReference>
<feature type="region of interest" description="Disordered" evidence="3">
    <location>
        <begin position="245"/>
        <end position="269"/>
    </location>
</feature>
<dbReference type="Gene3D" id="1.10.10.10">
    <property type="entry name" value="Winged helix-like DNA-binding domain superfamily/Winged helix DNA-binding domain"/>
    <property type="match status" value="2"/>
</dbReference>
<keyword evidence="1" id="KW-0805">Transcription regulation</keyword>
<proteinExistence type="predicted"/>
<organism evidence="5 6">
    <name type="scientific">Actinomadura rugatobispora</name>
    <dbReference type="NCBI Taxonomy" id="1994"/>
    <lineage>
        <taxon>Bacteria</taxon>
        <taxon>Bacillati</taxon>
        <taxon>Actinomycetota</taxon>
        <taxon>Actinomycetes</taxon>
        <taxon>Streptosporangiales</taxon>
        <taxon>Thermomonosporaceae</taxon>
        <taxon>Actinomadura</taxon>
    </lineage>
</organism>
<protein>
    <submittedName>
        <fullName evidence="5">Tetratricopeptide repeat protein</fullName>
    </submittedName>
</protein>
<name>A0ABW1AIS7_9ACTN</name>
<dbReference type="InterPro" id="IPR005158">
    <property type="entry name" value="BTAD"/>
</dbReference>
<gene>
    <name evidence="5" type="ORF">ACFPZN_52825</name>
</gene>
<dbReference type="SUPFAM" id="SSF48452">
    <property type="entry name" value="TPR-like"/>
    <property type="match status" value="4"/>
</dbReference>
<accession>A0ABW1AIS7</accession>
<evidence type="ECO:0000313" key="6">
    <source>
        <dbReference type="Proteomes" id="UP001596074"/>
    </source>
</evidence>
<dbReference type="PRINTS" id="PR00364">
    <property type="entry name" value="DISEASERSIST"/>
</dbReference>
<sequence>MEFRVLGPLEVWSDGPRELRGWARERRILAILLMAPGRPVPTGTLVERLWDADRPDRARDLIYPSVARLRSFLHDLDGGVRLDHRNGAYVLDVDPLRIDYHLFLDLRAQARAIADNGDPEHALRLLRDAARLWRGEPLDGIGGHWAERRRQSIREELLVATRERLELELSQGRHSDITAELNDLIGQFPYEEKLVELLMLALHRDGRSGEALQTFDRFRRRLHADLGTSPTARVRDLHRGVLADDPALAPPTAPSTWSPPSDLPPATHTFTGRETELRRLQEMVDDSGGTVAVIAIDGMPGVGKSTLAVQLAHRLAERYPDGQIFLELRAHHVRQAPVEPAAALERLLRSIGVPQRKMPGDFDGRAALWRTELARRRLLLVLDDALDNDQVRPLLPGTPGCLVLITSRQRLTGLDHARPLPLGPLAPADSVVLLSRVAGPLTAPDAPGVAAVTRLCGHLPLALQLVGNRLRHRESWTAADLAARLSRPGRLDQMRAENRAVAAAFRLSVQGLDDDLRRAFLLLGLHPGTDVTTGSAAALLDLDRGTAETLLEGLLDHNLISEPRHGRHRFHDLIREYAQGQALQEADLAPGPALDRLLDHYLATADEADRVLFPHVPQRARANAPAAVAPAPIGDREQAREWLDDELESLVATARFAVEEGRARHAVELARALQRHLEESGALPQAAQVHTCAVEACRRIGDRAGLAHSLLELGMVLWRMGRYEETLRSATEALDEARALEDDALVAKALDLYGLIHYTRSEYDVAVGYYEQSLELWRSAGEHTGEAAVLSHVAIVLWHLGRYPEAIERMRRALALYEAAGDMRGLQITLNNTAEFERQLGRFDSALRHYERAARVREMTRQHQAVWSNNVASVYRRTNRLEEAVEEYRRALVLYREVGDVRGETDSLNGLGSCYARLGRDGEALFHHQKALQLARRLSEKYEQGWALREIGDAHHRAGKYGTALEHLEEALALARAIGDANQEANALSSLGEVVAQTRGPAEADQYRRKALELYEALGLPEAAEVQARIGGGASDASGS</sequence>
<evidence type="ECO:0000256" key="1">
    <source>
        <dbReference type="ARBA" id="ARBA00023015"/>
    </source>
</evidence>